<dbReference type="PROSITE" id="PS50830">
    <property type="entry name" value="TNASE_3"/>
    <property type="match status" value="1"/>
</dbReference>
<evidence type="ECO:0000259" key="1">
    <source>
        <dbReference type="PROSITE" id="PS50830"/>
    </source>
</evidence>
<dbReference type="InterPro" id="IPR002071">
    <property type="entry name" value="Thermonucl_AS"/>
</dbReference>
<dbReference type="SMART" id="SM00318">
    <property type="entry name" value="SNc"/>
    <property type="match status" value="1"/>
</dbReference>
<reference evidence="2 3" key="1">
    <citation type="submission" date="2016-06" db="EMBL/GenBank/DDBJ databases">
        <authorList>
            <person name="Kjaerup R.B."/>
            <person name="Dalgaard T.S."/>
            <person name="Juul-Madsen H.R."/>
        </authorList>
    </citation>
    <scope>NUCLEOTIDE SEQUENCE [LARGE SCALE GENOMIC DNA]</scope>
    <source>
        <strain evidence="2">3</strain>
    </source>
</reference>
<organism evidence="2 3">
    <name type="scientific">Candidatus Accumulibacter aalborgensis</name>
    <dbReference type="NCBI Taxonomy" id="1860102"/>
    <lineage>
        <taxon>Bacteria</taxon>
        <taxon>Pseudomonadati</taxon>
        <taxon>Pseudomonadota</taxon>
        <taxon>Betaproteobacteria</taxon>
        <taxon>Candidatus Accumulibacter</taxon>
    </lineage>
</organism>
<name>A0A1A8XUK4_9PROT</name>
<dbReference type="InterPro" id="IPR016071">
    <property type="entry name" value="Staphylococal_nuclease_OB-fold"/>
</dbReference>
<dbReference type="InterPro" id="IPR035437">
    <property type="entry name" value="SNase_OB-fold_sf"/>
</dbReference>
<dbReference type="EMBL" id="FLQX01000124">
    <property type="protein sequence ID" value="SBT07618.1"/>
    <property type="molecule type" value="Genomic_DNA"/>
</dbReference>
<accession>A0A1A8XUK4</accession>
<evidence type="ECO:0000313" key="3">
    <source>
        <dbReference type="Proteomes" id="UP000199169"/>
    </source>
</evidence>
<feature type="domain" description="TNase-like" evidence="1">
    <location>
        <begin position="9"/>
        <end position="135"/>
    </location>
</feature>
<dbReference type="Pfam" id="PF00565">
    <property type="entry name" value="SNase"/>
    <property type="match status" value="1"/>
</dbReference>
<proteinExistence type="predicted"/>
<dbReference type="SUPFAM" id="SSF50199">
    <property type="entry name" value="Staphylococcal nuclease"/>
    <property type="match status" value="1"/>
</dbReference>
<protein>
    <submittedName>
        <fullName evidence="2">Nuclease (SNase domain protein)</fullName>
    </submittedName>
</protein>
<dbReference type="RefSeq" id="WP_245754576.1">
    <property type="nucleotide sequence ID" value="NZ_FLQX01000124.1"/>
</dbReference>
<sequence>MLSLPSKATELQGYVIGITDGDTLTLLVDQQPHTVRVIGIDAPERHQPFGERSKQNLAKLAFNKSAIADCPKKDRYQRDLCKVMVDGQDVGLKQVSDGMAWWYRRYAHEQSLADRVAYEQAEVLARNRRVGLWVDGDAVPPWEWRKQAHLL</sequence>
<evidence type="ECO:0000313" key="2">
    <source>
        <dbReference type="EMBL" id="SBT07618.1"/>
    </source>
</evidence>
<dbReference type="GO" id="GO:0004518">
    <property type="term" value="F:nuclease activity"/>
    <property type="evidence" value="ECO:0007669"/>
    <property type="project" value="InterPro"/>
</dbReference>
<dbReference type="STRING" id="1860102.ACCAA_470007"/>
<dbReference type="Gene3D" id="2.40.50.90">
    <property type="match status" value="1"/>
</dbReference>
<dbReference type="AlphaFoldDB" id="A0A1A8XUK4"/>
<dbReference type="PANTHER" id="PTHR12302:SF26">
    <property type="entry name" value="BLR1266 PROTEIN"/>
    <property type="match status" value="1"/>
</dbReference>
<keyword evidence="3" id="KW-1185">Reference proteome</keyword>
<dbReference type="Proteomes" id="UP000199169">
    <property type="component" value="Unassembled WGS sequence"/>
</dbReference>
<dbReference type="PROSITE" id="PS01123">
    <property type="entry name" value="TNASE_1"/>
    <property type="match status" value="1"/>
</dbReference>
<dbReference type="GO" id="GO:0003676">
    <property type="term" value="F:nucleic acid binding"/>
    <property type="evidence" value="ECO:0007669"/>
    <property type="project" value="InterPro"/>
</dbReference>
<gene>
    <name evidence="2" type="ORF">ACCAA_470007</name>
</gene>
<dbReference type="PANTHER" id="PTHR12302">
    <property type="entry name" value="EBNA2 BINDING PROTEIN P100"/>
    <property type="match status" value="1"/>
</dbReference>